<evidence type="ECO:0000256" key="6">
    <source>
        <dbReference type="ARBA" id="ARBA00023136"/>
    </source>
</evidence>
<dbReference type="InterPro" id="IPR010920">
    <property type="entry name" value="LSM_dom_sf"/>
</dbReference>
<dbReference type="SUPFAM" id="SSF50182">
    <property type="entry name" value="Sm-like ribonucleoproteins"/>
    <property type="match status" value="1"/>
</dbReference>
<evidence type="ECO:0000256" key="2">
    <source>
        <dbReference type="ARBA" id="ARBA00008017"/>
    </source>
</evidence>
<dbReference type="InterPro" id="IPR011014">
    <property type="entry name" value="MscS_channel_TM-2"/>
</dbReference>
<feature type="transmembrane region" description="Helical" evidence="7">
    <location>
        <begin position="371"/>
        <end position="392"/>
    </location>
</feature>
<evidence type="ECO:0000259" key="9">
    <source>
        <dbReference type="Pfam" id="PF00924"/>
    </source>
</evidence>
<feature type="transmembrane region" description="Helical" evidence="7">
    <location>
        <begin position="221"/>
        <end position="241"/>
    </location>
</feature>
<feature type="transmembrane region" description="Helical" evidence="7">
    <location>
        <begin position="494"/>
        <end position="518"/>
    </location>
</feature>
<protein>
    <submittedName>
        <fullName evidence="12">Mechanosensitive ion channel family protein</fullName>
    </submittedName>
</protein>
<dbReference type="Gene3D" id="3.30.70.100">
    <property type="match status" value="1"/>
</dbReference>
<keyword evidence="6 7" id="KW-0472">Membrane</keyword>
<dbReference type="Gene3D" id="1.10.287.1260">
    <property type="match status" value="1"/>
</dbReference>
<dbReference type="InterPro" id="IPR049278">
    <property type="entry name" value="MS_channel_C"/>
</dbReference>
<organism evidence="12 13">
    <name type="scientific">Rouxiella silvae</name>
    <dbReference type="NCBI Taxonomy" id="1646373"/>
    <lineage>
        <taxon>Bacteria</taxon>
        <taxon>Pseudomonadati</taxon>
        <taxon>Pseudomonadota</taxon>
        <taxon>Gammaproteobacteria</taxon>
        <taxon>Enterobacterales</taxon>
        <taxon>Yersiniaceae</taxon>
        <taxon>Rouxiella</taxon>
    </lineage>
</organism>
<dbReference type="Pfam" id="PF00924">
    <property type="entry name" value="MS_channel_2nd"/>
    <property type="match status" value="1"/>
</dbReference>
<dbReference type="Pfam" id="PF12607">
    <property type="entry name" value="DUF3772"/>
    <property type="match status" value="1"/>
</dbReference>
<feature type="transmembrane region" description="Helical" evidence="7">
    <location>
        <begin position="619"/>
        <end position="638"/>
    </location>
</feature>
<evidence type="ECO:0000256" key="8">
    <source>
        <dbReference type="SAM" id="SignalP"/>
    </source>
</evidence>
<keyword evidence="4 7" id="KW-0812">Transmembrane</keyword>
<feature type="domain" description="DUF3772" evidence="10">
    <location>
        <begin position="145"/>
        <end position="201"/>
    </location>
</feature>
<evidence type="ECO:0000256" key="5">
    <source>
        <dbReference type="ARBA" id="ARBA00022989"/>
    </source>
</evidence>
<feature type="chain" id="PRO_5041417759" evidence="8">
    <location>
        <begin position="27"/>
        <end position="813"/>
    </location>
</feature>
<dbReference type="SUPFAM" id="SSF82689">
    <property type="entry name" value="Mechanosensitive channel protein MscS (YggB), C-terminal domain"/>
    <property type="match status" value="1"/>
</dbReference>
<reference evidence="12" key="1">
    <citation type="submission" date="2020-11" db="EMBL/GenBank/DDBJ databases">
        <authorList>
            <person name="Lee S.D."/>
        </authorList>
    </citation>
    <scope>NUCLEOTIDE SEQUENCE</scope>
    <source>
        <strain evidence="12">SAP-2</strain>
    </source>
</reference>
<reference evidence="12" key="2">
    <citation type="submission" date="2022-09" db="EMBL/GenBank/DDBJ databases">
        <title>Rouxiella aceris sp. nov., isolated from tree sap and emended description of the genus Rhouxiella.</title>
        <authorList>
            <person name="Kim I.S."/>
        </authorList>
    </citation>
    <scope>NUCLEOTIDE SEQUENCE</scope>
    <source>
        <strain evidence="12">SAP-2</strain>
    </source>
</reference>
<dbReference type="InterPro" id="IPR011066">
    <property type="entry name" value="MscS_channel_C_sf"/>
</dbReference>
<dbReference type="GO" id="GO:0008381">
    <property type="term" value="F:mechanosensitive monoatomic ion channel activity"/>
    <property type="evidence" value="ECO:0007669"/>
    <property type="project" value="UniProtKB-ARBA"/>
</dbReference>
<evidence type="ECO:0000256" key="7">
    <source>
        <dbReference type="SAM" id="Phobius"/>
    </source>
</evidence>
<feature type="signal peptide" evidence="8">
    <location>
        <begin position="1"/>
        <end position="26"/>
    </location>
</feature>
<feature type="transmembrane region" description="Helical" evidence="7">
    <location>
        <begin position="413"/>
        <end position="438"/>
    </location>
</feature>
<evidence type="ECO:0000256" key="1">
    <source>
        <dbReference type="ARBA" id="ARBA00004651"/>
    </source>
</evidence>
<evidence type="ECO:0000259" key="11">
    <source>
        <dbReference type="Pfam" id="PF21082"/>
    </source>
</evidence>
<dbReference type="Proteomes" id="UP000705283">
    <property type="component" value="Unassembled WGS sequence"/>
</dbReference>
<name>A0AA41BXY9_9GAMM</name>
<dbReference type="AlphaFoldDB" id="A0AA41BXY9"/>
<proteinExistence type="inferred from homology"/>
<dbReference type="PANTHER" id="PTHR30347:SF9">
    <property type="entry name" value="MINICONDUCTANCE MECHANOSENSITIVE CHANNEL MSCM"/>
    <property type="match status" value="1"/>
</dbReference>
<dbReference type="EMBL" id="JADMKS010000008">
    <property type="protein sequence ID" value="MBF6638670.1"/>
    <property type="molecule type" value="Genomic_DNA"/>
</dbReference>
<evidence type="ECO:0000313" key="12">
    <source>
        <dbReference type="EMBL" id="MBF6638670.1"/>
    </source>
</evidence>
<feature type="transmembrane region" description="Helical" evidence="7">
    <location>
        <begin position="450"/>
        <end position="473"/>
    </location>
</feature>
<comment type="caution">
    <text evidence="12">The sequence shown here is derived from an EMBL/GenBank/DDBJ whole genome shotgun (WGS) entry which is preliminary data.</text>
</comment>
<feature type="transmembrane region" description="Helical" evidence="7">
    <location>
        <begin position="302"/>
        <end position="321"/>
    </location>
</feature>
<dbReference type="Pfam" id="PF21082">
    <property type="entry name" value="MS_channel_3rd"/>
    <property type="match status" value="1"/>
</dbReference>
<feature type="transmembrane region" description="Helical" evidence="7">
    <location>
        <begin position="548"/>
        <end position="567"/>
    </location>
</feature>
<dbReference type="InterPro" id="IPR052702">
    <property type="entry name" value="MscS-like_channel"/>
</dbReference>
<dbReference type="PANTHER" id="PTHR30347">
    <property type="entry name" value="POTASSIUM CHANNEL RELATED"/>
    <property type="match status" value="1"/>
</dbReference>
<dbReference type="GO" id="GO:0005886">
    <property type="term" value="C:plasma membrane"/>
    <property type="evidence" value="ECO:0007669"/>
    <property type="project" value="UniProtKB-SubCell"/>
</dbReference>
<feature type="transmembrane region" description="Helical" evidence="7">
    <location>
        <begin position="262"/>
        <end position="282"/>
    </location>
</feature>
<accession>A0AA41BXY9</accession>
<dbReference type="InterPro" id="IPR022249">
    <property type="entry name" value="DUF3772"/>
</dbReference>
<keyword evidence="3" id="KW-1003">Cell membrane</keyword>
<feature type="transmembrane region" description="Helical" evidence="7">
    <location>
        <begin position="588"/>
        <end position="613"/>
    </location>
</feature>
<evidence type="ECO:0000256" key="3">
    <source>
        <dbReference type="ARBA" id="ARBA00022475"/>
    </source>
</evidence>
<dbReference type="InterPro" id="IPR006685">
    <property type="entry name" value="MscS_channel_2nd"/>
</dbReference>
<comment type="subcellular location">
    <subcellularLocation>
        <location evidence="1">Cell membrane</location>
        <topology evidence="1">Multi-pass membrane protein</topology>
    </subcellularLocation>
</comment>
<dbReference type="InterPro" id="IPR023408">
    <property type="entry name" value="MscS_beta-dom_sf"/>
</dbReference>
<dbReference type="RefSeq" id="WP_194978555.1">
    <property type="nucleotide sequence ID" value="NZ_JADMKS010000008.1"/>
</dbReference>
<keyword evidence="8" id="KW-0732">Signal</keyword>
<evidence type="ECO:0000256" key="4">
    <source>
        <dbReference type="ARBA" id="ARBA00022692"/>
    </source>
</evidence>
<keyword evidence="5 7" id="KW-1133">Transmembrane helix</keyword>
<comment type="similarity">
    <text evidence="2">Belongs to the MscS (TC 1.A.23) family.</text>
</comment>
<evidence type="ECO:0000259" key="10">
    <source>
        <dbReference type="Pfam" id="PF12607"/>
    </source>
</evidence>
<gene>
    <name evidence="12" type="ORF">ITX54_18540</name>
</gene>
<evidence type="ECO:0000313" key="13">
    <source>
        <dbReference type="Proteomes" id="UP000705283"/>
    </source>
</evidence>
<dbReference type="Gene3D" id="2.30.30.60">
    <property type="match status" value="1"/>
</dbReference>
<feature type="transmembrane region" description="Helical" evidence="7">
    <location>
        <begin position="347"/>
        <end position="365"/>
    </location>
</feature>
<feature type="domain" description="Mechanosensitive ion channel MscS C-terminal" evidence="11">
    <location>
        <begin position="714"/>
        <end position="792"/>
    </location>
</feature>
<dbReference type="SUPFAM" id="SSF82861">
    <property type="entry name" value="Mechanosensitive channel protein MscS (YggB), transmembrane region"/>
    <property type="match status" value="1"/>
</dbReference>
<feature type="domain" description="Mechanosensitive ion channel MscS" evidence="9">
    <location>
        <begin position="637"/>
        <end position="702"/>
    </location>
</feature>
<sequence length="813" mass="87549">MQKLFRAPFLVALLLALTFSPLLASAATDDANDQQQSSTDTPVVKPIDAPAALSALQKRLDNIKQAVSSAKNDKSLSGLSDEALKLAGDADTLGTALQPLRQQVQAKVDVLGPAPAAGALPETPQVIKQRKDLNASKTALDNQIEQAGAIKTGANNLSAQIAGLRRDALKTQLALNTGSILGGNFWSALTSPSSDDAERFGEYRQQMKDAWHLAFQPEWRIGSGLLLIAALLIGIFGGRVLDIPLAWLTPRWLPVGRLRRSFFAFATAMITIMTLGGAAELFSLAFTRMPDVSDWVQETGDLIFKLSIFSALIVGLGRSLLSIAHPSWRLPGIADPVAKTLDSFPKMLSAFILIFGLIEGINNLVGTSVAVTLFGNGMSALLVAVSAAFAPMRVNRQRRKMLAQGEQPEARSTLAGLLHLGTSVIAFAIFVALLIGYIPLARFLTYELLWVGTVIACLYILMHMAIDLSESLFSPSTASGRLLKHSLSLDDRHLSLAATLLSAVAKTMLLLIAVTLLLGGNFGTTTPLELFSKVVDVWGGKGLEHLNIIPAHAVNAIIFLIVGWYVLRSAKRWLDNDFLPKTKMDRGMRASLVTLFSNIGLVLVILITLSVLGIEWNRLAWIVSALSVGIGFGLQEIVKNFISGLILLTERPVKVGDLVSIGGVEGDIRRINVRATELQLSDRSTVIVPNSQFISQNVRNATMGNAQGVATIALTFPLDIDPEAVRNMLIEAYQAHESIQDTPEPSVTFSQLGPDGIVLSVTGYVSSPRVVSRTKSDLLYEILKKLREAGVSLGRTQTMILANPDKLTAPTEE</sequence>